<reference evidence="2" key="1">
    <citation type="submission" date="2020-10" db="EMBL/GenBank/DDBJ databases">
        <title>Taxonomic study of unclassified bacteria belonging to the class Ktedonobacteria.</title>
        <authorList>
            <person name="Yabe S."/>
            <person name="Wang C.M."/>
            <person name="Zheng Y."/>
            <person name="Sakai Y."/>
            <person name="Cavaletti L."/>
            <person name="Monciardini P."/>
            <person name="Donadio S."/>
        </authorList>
    </citation>
    <scope>NUCLEOTIDE SEQUENCE</scope>
    <source>
        <strain evidence="2">SOSP1-1</strain>
    </source>
</reference>
<keyword evidence="1" id="KW-1133">Transmembrane helix</keyword>
<keyword evidence="3" id="KW-1185">Reference proteome</keyword>
<organism evidence="2 3">
    <name type="scientific">Ktedonospora formicarum</name>
    <dbReference type="NCBI Taxonomy" id="2778364"/>
    <lineage>
        <taxon>Bacteria</taxon>
        <taxon>Bacillati</taxon>
        <taxon>Chloroflexota</taxon>
        <taxon>Ktedonobacteria</taxon>
        <taxon>Ktedonobacterales</taxon>
        <taxon>Ktedonobacteraceae</taxon>
        <taxon>Ktedonospora</taxon>
    </lineage>
</organism>
<gene>
    <name evidence="2" type="ORF">KSX_31980</name>
</gene>
<comment type="caution">
    <text evidence="2">The sequence shown here is derived from an EMBL/GenBank/DDBJ whole genome shotgun (WGS) entry which is preliminary data.</text>
</comment>
<name>A0A8J3MU42_9CHLR</name>
<dbReference type="EMBL" id="BNJF01000001">
    <property type="protein sequence ID" value="GHO45035.1"/>
    <property type="molecule type" value="Genomic_DNA"/>
</dbReference>
<sequence>MQPPINSSVAIARDRKAHKNISTNTVHGNTALDELITVPGPIKRASKKSVVGLGLLISLMLFLVSAVVAANLSTEVNNYLLQTLHIDVRGYFFMLWDWLRRL</sequence>
<evidence type="ECO:0000256" key="1">
    <source>
        <dbReference type="SAM" id="Phobius"/>
    </source>
</evidence>
<evidence type="ECO:0000313" key="2">
    <source>
        <dbReference type="EMBL" id="GHO45035.1"/>
    </source>
</evidence>
<keyword evidence="1" id="KW-0472">Membrane</keyword>
<evidence type="ECO:0000313" key="3">
    <source>
        <dbReference type="Proteomes" id="UP000612362"/>
    </source>
</evidence>
<feature type="transmembrane region" description="Helical" evidence="1">
    <location>
        <begin position="50"/>
        <end position="73"/>
    </location>
</feature>
<proteinExistence type="predicted"/>
<protein>
    <submittedName>
        <fullName evidence="2">Uncharacterized protein</fullName>
    </submittedName>
</protein>
<dbReference type="AlphaFoldDB" id="A0A8J3MU42"/>
<dbReference type="Proteomes" id="UP000612362">
    <property type="component" value="Unassembled WGS sequence"/>
</dbReference>
<accession>A0A8J3MU42</accession>
<keyword evidence="1" id="KW-0812">Transmembrane</keyword>